<name>A0ABQ0UNP4_9MICO</name>
<dbReference type="PANTHER" id="PTHR33908:SF3">
    <property type="entry name" value="UNDECAPRENYL PHOSPHATE-ALPHA-4-AMINO-4-DEOXY-L-ARABINOSE ARABINOSYL TRANSFERASE"/>
    <property type="match status" value="1"/>
</dbReference>
<dbReference type="Proteomes" id="UP000321154">
    <property type="component" value="Unassembled WGS sequence"/>
</dbReference>
<gene>
    <name evidence="12" type="ORF">FFA01_14220</name>
</gene>
<feature type="transmembrane region" description="Helical" evidence="9">
    <location>
        <begin position="363"/>
        <end position="381"/>
    </location>
</feature>
<evidence type="ECO:0000256" key="3">
    <source>
        <dbReference type="ARBA" id="ARBA00022676"/>
    </source>
</evidence>
<feature type="domain" description="Glycosyltransferase RgtA/B/C/D-like" evidence="10">
    <location>
        <begin position="99"/>
        <end position="256"/>
    </location>
</feature>
<feature type="transmembrane region" description="Helical" evidence="9">
    <location>
        <begin position="145"/>
        <end position="167"/>
    </location>
</feature>
<feature type="transmembrane region" description="Helical" evidence="9">
    <location>
        <begin position="45"/>
        <end position="63"/>
    </location>
</feature>
<accession>A0ABQ0UNP4</accession>
<evidence type="ECO:0000256" key="5">
    <source>
        <dbReference type="ARBA" id="ARBA00022692"/>
    </source>
</evidence>
<dbReference type="InterPro" id="IPR038731">
    <property type="entry name" value="RgtA/B/C-like"/>
</dbReference>
<dbReference type="InterPro" id="IPR050297">
    <property type="entry name" value="LipidA_mod_glycosyltrf_83"/>
</dbReference>
<dbReference type="Pfam" id="PF24878">
    <property type="entry name" value="YkcB_C"/>
    <property type="match status" value="1"/>
</dbReference>
<evidence type="ECO:0000256" key="9">
    <source>
        <dbReference type="SAM" id="Phobius"/>
    </source>
</evidence>
<feature type="transmembrane region" description="Helical" evidence="9">
    <location>
        <begin position="415"/>
        <end position="433"/>
    </location>
</feature>
<feature type="region of interest" description="Disordered" evidence="8">
    <location>
        <begin position="1"/>
        <end position="22"/>
    </location>
</feature>
<evidence type="ECO:0000256" key="7">
    <source>
        <dbReference type="ARBA" id="ARBA00023136"/>
    </source>
</evidence>
<evidence type="ECO:0000256" key="2">
    <source>
        <dbReference type="ARBA" id="ARBA00022475"/>
    </source>
</evidence>
<evidence type="ECO:0008006" key="14">
    <source>
        <dbReference type="Google" id="ProtNLM"/>
    </source>
</evidence>
<keyword evidence="2" id="KW-1003">Cell membrane</keyword>
<evidence type="ECO:0000256" key="8">
    <source>
        <dbReference type="SAM" id="MobiDB-lite"/>
    </source>
</evidence>
<reference evidence="12 13" key="1">
    <citation type="submission" date="2019-07" db="EMBL/GenBank/DDBJ databases">
        <title>Whole genome shotgun sequence of Frigoribacterium faeni NBRC 103066.</title>
        <authorList>
            <person name="Hosoyama A."/>
            <person name="Uohara A."/>
            <person name="Ohji S."/>
            <person name="Ichikawa N."/>
        </authorList>
    </citation>
    <scope>NUCLEOTIDE SEQUENCE [LARGE SCALE GENOMIC DNA]</scope>
    <source>
        <strain evidence="12 13">NBRC 103066</strain>
    </source>
</reference>
<feature type="compositionally biased region" description="Polar residues" evidence="8">
    <location>
        <begin position="502"/>
        <end position="511"/>
    </location>
</feature>
<feature type="transmembrane region" description="Helical" evidence="9">
    <location>
        <begin position="243"/>
        <end position="261"/>
    </location>
</feature>
<keyword evidence="13" id="KW-1185">Reference proteome</keyword>
<feature type="region of interest" description="Disordered" evidence="8">
    <location>
        <begin position="502"/>
        <end position="592"/>
    </location>
</feature>
<evidence type="ECO:0000259" key="11">
    <source>
        <dbReference type="Pfam" id="PF24878"/>
    </source>
</evidence>
<keyword evidence="4" id="KW-0808">Transferase</keyword>
<protein>
    <recommendedName>
        <fullName evidence="14">Glycosyl transferase</fullName>
    </recommendedName>
</protein>
<sequence length="714" mass="72074">MTAGASGLPVTDRRPSGRSVGPRLRSLGRRLVLGREGAARWERPAFLALLVATAGFYLFDLSANGWANSFYSAAVQAGSQSWEAFFYGSSDAANSITVDKPPASLWFMALSVRLFGLSSFSILLPEALMGVATVGLVWATVRRHFSAAAAFVAGGVLALTPVAVLMFRFNNPDALLVLLLTLATYLTVRGVESGRIRWVVWAGVAIGFGFLTKQLQAFVILPVLAGVYLVAAPIVLRKRVLHLLAALGAVIVSAGWWVAIVELVPASMRPYIGGSQDDSFLELTFGYNGLGRLTGDETGSVTGGGTATGAATTGMWGETGITRLFTGEFGGQITWLLPAALLIGVAALVLLGWRHRTSARRATLLLFGGWMVLTALVFSFMSGIFHAYYTVALAPAIAVTLGAAADVLWSRRRRLWVRVVLAAAALLTGGWAWVLLGRSADWQPWIRYVVVALAVVGAVLVLLPRRGRALAATTLAVLVAGGLLAPAAYSVETVSTAHTGSIVTAGPTVSSGTGGFGGGGGGGGMGGGPGGGTGGAPGGTGGPAGTGGGGTPPQLPGGTTGGGTAGGGTGTGTGTAGGTGTATRTGPGGGGGAGSLLGAGSISDELAAAVGADADQYTWVAAAVGSNSAAGYQLATGDPVMAVGGFNGSDPSPTLEQFEQYVADGEIHYFVGGSVGQSNGGSSESSDISAWVEANFTPVEVDGVTLYDLTSPTG</sequence>
<feature type="transmembrane region" description="Helical" evidence="9">
    <location>
        <begin position="333"/>
        <end position="351"/>
    </location>
</feature>
<dbReference type="Pfam" id="PF13231">
    <property type="entry name" value="PMT_2"/>
    <property type="match status" value="1"/>
</dbReference>
<evidence type="ECO:0000256" key="1">
    <source>
        <dbReference type="ARBA" id="ARBA00004651"/>
    </source>
</evidence>
<keyword evidence="6 9" id="KW-1133">Transmembrane helix</keyword>
<dbReference type="RefSeq" id="WP_146854425.1">
    <property type="nucleotide sequence ID" value="NZ_BAAAHR010000001.1"/>
</dbReference>
<dbReference type="InterPro" id="IPR056785">
    <property type="entry name" value="YkcA/B-like_C"/>
</dbReference>
<feature type="transmembrane region" description="Helical" evidence="9">
    <location>
        <begin position="387"/>
        <end position="408"/>
    </location>
</feature>
<organism evidence="12 13">
    <name type="scientific">Frigoribacterium faeni</name>
    <dbReference type="NCBI Taxonomy" id="145483"/>
    <lineage>
        <taxon>Bacteria</taxon>
        <taxon>Bacillati</taxon>
        <taxon>Actinomycetota</taxon>
        <taxon>Actinomycetes</taxon>
        <taxon>Micrococcales</taxon>
        <taxon>Microbacteriaceae</taxon>
        <taxon>Frigoribacterium</taxon>
    </lineage>
</organism>
<feature type="transmembrane region" description="Helical" evidence="9">
    <location>
        <begin position="217"/>
        <end position="236"/>
    </location>
</feature>
<proteinExistence type="predicted"/>
<feature type="transmembrane region" description="Helical" evidence="9">
    <location>
        <begin position="445"/>
        <end position="463"/>
    </location>
</feature>
<keyword evidence="7 9" id="KW-0472">Membrane</keyword>
<feature type="domain" description="Putative mannosyltransferase YkcA/B-like C-terminal" evidence="11">
    <location>
        <begin position="607"/>
        <end position="695"/>
    </location>
</feature>
<comment type="caution">
    <text evidence="12">The sequence shown here is derived from an EMBL/GenBank/DDBJ whole genome shotgun (WGS) entry which is preliminary data.</text>
</comment>
<evidence type="ECO:0000313" key="12">
    <source>
        <dbReference type="EMBL" id="GEK83113.1"/>
    </source>
</evidence>
<evidence type="ECO:0000256" key="6">
    <source>
        <dbReference type="ARBA" id="ARBA00022989"/>
    </source>
</evidence>
<feature type="compositionally biased region" description="Gly residues" evidence="8">
    <location>
        <begin position="558"/>
        <end position="592"/>
    </location>
</feature>
<evidence type="ECO:0000313" key="13">
    <source>
        <dbReference type="Proteomes" id="UP000321154"/>
    </source>
</evidence>
<comment type="subcellular location">
    <subcellularLocation>
        <location evidence="1">Cell membrane</location>
        <topology evidence="1">Multi-pass membrane protein</topology>
    </subcellularLocation>
</comment>
<feature type="transmembrane region" description="Helical" evidence="9">
    <location>
        <begin position="114"/>
        <end position="138"/>
    </location>
</feature>
<keyword evidence="3" id="KW-0328">Glycosyltransferase</keyword>
<evidence type="ECO:0000259" key="10">
    <source>
        <dbReference type="Pfam" id="PF13231"/>
    </source>
</evidence>
<feature type="compositionally biased region" description="Gly residues" evidence="8">
    <location>
        <begin position="512"/>
        <end position="551"/>
    </location>
</feature>
<dbReference type="EMBL" id="BJUV01000011">
    <property type="protein sequence ID" value="GEK83113.1"/>
    <property type="molecule type" value="Genomic_DNA"/>
</dbReference>
<evidence type="ECO:0000256" key="4">
    <source>
        <dbReference type="ARBA" id="ARBA00022679"/>
    </source>
</evidence>
<feature type="transmembrane region" description="Helical" evidence="9">
    <location>
        <begin position="470"/>
        <end position="489"/>
    </location>
</feature>
<dbReference type="PANTHER" id="PTHR33908">
    <property type="entry name" value="MANNOSYLTRANSFERASE YKCB-RELATED"/>
    <property type="match status" value="1"/>
</dbReference>
<keyword evidence="5 9" id="KW-0812">Transmembrane</keyword>